<sequence>MIFGGDSVSGIRFPLSVLWRRYEEDFGVLYGKLNRSAEYYEDFRRSHGIERSGFLEGQDTSQISISINSDLVKCRSNEGDIVEDWVQMGGGSLRSGENIYSEDSNGGDTNQVRIFICLFLSRGEDLGRELNPSGSESEES</sequence>
<evidence type="ECO:0000313" key="1">
    <source>
        <dbReference type="EMBL" id="CAA7030821.1"/>
    </source>
</evidence>
<gene>
    <name evidence="1" type="ORF">MERR_LOCUS18056</name>
</gene>
<dbReference type="AlphaFoldDB" id="A0A6D2J0F9"/>
<comment type="caution">
    <text evidence="1">The sequence shown here is derived from an EMBL/GenBank/DDBJ whole genome shotgun (WGS) entry which is preliminary data.</text>
</comment>
<accession>A0A6D2J0F9</accession>
<dbReference type="Proteomes" id="UP000467841">
    <property type="component" value="Unassembled WGS sequence"/>
</dbReference>
<reference evidence="1" key="1">
    <citation type="submission" date="2020-01" db="EMBL/GenBank/DDBJ databases">
        <authorList>
            <person name="Mishra B."/>
        </authorList>
    </citation>
    <scope>NUCLEOTIDE SEQUENCE [LARGE SCALE GENOMIC DNA]</scope>
</reference>
<keyword evidence="2" id="KW-1185">Reference proteome</keyword>
<organism evidence="1 2">
    <name type="scientific">Microthlaspi erraticum</name>
    <dbReference type="NCBI Taxonomy" id="1685480"/>
    <lineage>
        <taxon>Eukaryota</taxon>
        <taxon>Viridiplantae</taxon>
        <taxon>Streptophyta</taxon>
        <taxon>Embryophyta</taxon>
        <taxon>Tracheophyta</taxon>
        <taxon>Spermatophyta</taxon>
        <taxon>Magnoliopsida</taxon>
        <taxon>eudicotyledons</taxon>
        <taxon>Gunneridae</taxon>
        <taxon>Pentapetalae</taxon>
        <taxon>rosids</taxon>
        <taxon>malvids</taxon>
        <taxon>Brassicales</taxon>
        <taxon>Brassicaceae</taxon>
        <taxon>Coluteocarpeae</taxon>
        <taxon>Microthlaspi</taxon>
    </lineage>
</organism>
<protein>
    <submittedName>
        <fullName evidence="1">Uncharacterized protein</fullName>
    </submittedName>
</protein>
<evidence type="ECO:0000313" key="2">
    <source>
        <dbReference type="Proteomes" id="UP000467841"/>
    </source>
</evidence>
<dbReference type="EMBL" id="CACVBM020001098">
    <property type="protein sequence ID" value="CAA7030821.1"/>
    <property type="molecule type" value="Genomic_DNA"/>
</dbReference>
<proteinExistence type="predicted"/>
<name>A0A6D2J0F9_9BRAS</name>